<name>A0ABP9DB32_9ACTN</name>
<organism evidence="3 4">
    <name type="scientific">Kitasatospora terrestris</name>
    <dbReference type="NCBI Taxonomy" id="258051"/>
    <lineage>
        <taxon>Bacteria</taxon>
        <taxon>Bacillati</taxon>
        <taxon>Actinomycetota</taxon>
        <taxon>Actinomycetes</taxon>
        <taxon>Kitasatosporales</taxon>
        <taxon>Streptomycetaceae</taxon>
        <taxon>Kitasatospora</taxon>
    </lineage>
</organism>
<dbReference type="EMBL" id="BAABIS010000001">
    <property type="protein sequence ID" value="GAA4836275.1"/>
    <property type="molecule type" value="Genomic_DNA"/>
</dbReference>
<keyword evidence="1" id="KW-0812">Transmembrane</keyword>
<feature type="transmembrane region" description="Helical" evidence="1">
    <location>
        <begin position="38"/>
        <end position="57"/>
    </location>
</feature>
<evidence type="ECO:0000256" key="1">
    <source>
        <dbReference type="SAM" id="Phobius"/>
    </source>
</evidence>
<keyword evidence="1" id="KW-1133">Transmembrane helix</keyword>
<dbReference type="Pfam" id="PF04892">
    <property type="entry name" value="VanZ"/>
    <property type="match status" value="1"/>
</dbReference>
<accession>A0ABP9DB32</accession>
<evidence type="ECO:0000259" key="2">
    <source>
        <dbReference type="Pfam" id="PF04892"/>
    </source>
</evidence>
<gene>
    <name evidence="3" type="ORF">GCM10023235_08950</name>
</gene>
<dbReference type="Proteomes" id="UP001501752">
    <property type="component" value="Unassembled WGS sequence"/>
</dbReference>
<feature type="transmembrane region" description="Helical" evidence="1">
    <location>
        <begin position="84"/>
        <end position="102"/>
    </location>
</feature>
<keyword evidence="1" id="KW-0472">Membrane</keyword>
<comment type="caution">
    <text evidence="3">The sequence shown here is derived from an EMBL/GenBank/DDBJ whole genome shotgun (WGS) entry which is preliminary data.</text>
</comment>
<reference evidence="4" key="1">
    <citation type="journal article" date="2019" name="Int. J. Syst. Evol. Microbiol.">
        <title>The Global Catalogue of Microorganisms (GCM) 10K type strain sequencing project: providing services to taxonomists for standard genome sequencing and annotation.</title>
        <authorList>
            <consortium name="The Broad Institute Genomics Platform"/>
            <consortium name="The Broad Institute Genome Sequencing Center for Infectious Disease"/>
            <person name="Wu L."/>
            <person name="Ma J."/>
        </authorList>
    </citation>
    <scope>NUCLEOTIDE SEQUENCE [LARGE SCALE GENOMIC DNA]</scope>
    <source>
        <strain evidence="4">JCM 13006</strain>
    </source>
</reference>
<protein>
    <recommendedName>
        <fullName evidence="2">VanZ-like domain-containing protein</fullName>
    </recommendedName>
</protein>
<feature type="domain" description="VanZ-like" evidence="2">
    <location>
        <begin position="82"/>
        <end position="155"/>
    </location>
</feature>
<evidence type="ECO:0000313" key="4">
    <source>
        <dbReference type="Proteomes" id="UP001501752"/>
    </source>
</evidence>
<evidence type="ECO:0000313" key="3">
    <source>
        <dbReference type="EMBL" id="GAA4836275.1"/>
    </source>
</evidence>
<dbReference type="InterPro" id="IPR006976">
    <property type="entry name" value="VanZ-like"/>
</dbReference>
<feature type="transmembrane region" description="Helical" evidence="1">
    <location>
        <begin position="12"/>
        <end position="31"/>
    </location>
</feature>
<keyword evidence="4" id="KW-1185">Reference proteome</keyword>
<feature type="transmembrane region" description="Helical" evidence="1">
    <location>
        <begin position="175"/>
        <end position="196"/>
    </location>
</feature>
<sequence length="431" mass="43865">MIRAIFTDEAGLLWAVVAALIGSAALAAVVARRRAAPILLPACAAASTALVLAATLYPLHPGAPAPLLCTVQRDLIAATSSTQGLMNIALFVPAAFSTALLTRRPVGTGVALALLSAAVEAVQAVTPAVGRSCDTGDLWDNSLGAALGCGLAFLWSRRVGPRPLVAGRREAVRGALALAGGVGVVATALVPFVTVVPADATENTQAGPAQRAAAAKAYRDFFGPAAETVSVQFVRGFDGLPGTISTTGAQGSLTLAWPGGEPATGLVGPLPEEAPGELTDAAAVAAATRFARAHFPWALTDSRTSVEVRPDSAGARKVLWRSRVDGVLMPMSLDVIVTGSGQVSSFSARHIDSPVLPEVTVTETTARNTAVAAHPGAVVTGADLVAEPDRNNAWQPHWVVRLTAQQSGGRTRLLLVVVDAATGAVVPAPGR</sequence>
<dbReference type="RefSeq" id="WP_345695433.1">
    <property type="nucleotide sequence ID" value="NZ_BAABIS010000001.1"/>
</dbReference>
<proteinExistence type="predicted"/>